<dbReference type="RefSeq" id="WP_176516455.1">
    <property type="nucleotide sequence ID" value="NZ_CP060529.1"/>
</dbReference>
<sequence length="66" mass="6967">MFITLRLTITGTQRRGDGRRTSDQQASGSSSTQRTPFSGAGSSSFGARSPTIQLAVLADYAKVMAL</sequence>
<evidence type="ECO:0000256" key="1">
    <source>
        <dbReference type="SAM" id="MobiDB-lite"/>
    </source>
</evidence>
<comment type="caution">
    <text evidence="2">The sequence shown here is derived from an EMBL/GenBank/DDBJ whole genome shotgun (WGS) entry which is preliminary data.</text>
</comment>
<dbReference type="EMBL" id="JACGDG010000011">
    <property type="protein sequence ID" value="MBA6116848.1"/>
    <property type="molecule type" value="Genomic_DNA"/>
</dbReference>
<organism evidence="2 3">
    <name type="scientific">Pseudomonas putida</name>
    <name type="common">Arthrobacter siderocapsulatus</name>
    <dbReference type="NCBI Taxonomy" id="303"/>
    <lineage>
        <taxon>Bacteria</taxon>
        <taxon>Pseudomonadati</taxon>
        <taxon>Pseudomonadota</taxon>
        <taxon>Gammaproteobacteria</taxon>
        <taxon>Pseudomonadales</taxon>
        <taxon>Pseudomonadaceae</taxon>
        <taxon>Pseudomonas</taxon>
    </lineage>
</organism>
<reference evidence="2 3" key="1">
    <citation type="submission" date="2020-07" db="EMBL/GenBank/DDBJ databases">
        <title>Diversity of carbapenemase encoding genes among Pseudomonas putida group clinical isolates in a tertiary Brazilian hospital.</title>
        <authorList>
            <person name="Alberto-Lei F."/>
            <person name="Nodari C.S."/>
            <person name="Streling A.P."/>
            <person name="Paulino J.T."/>
            <person name="Bessa-Neto F.O."/>
            <person name="Cayo R."/>
            <person name="Gales A.C."/>
        </authorList>
    </citation>
    <scope>NUCLEOTIDE SEQUENCE [LARGE SCALE GENOMIC DNA]</scope>
    <source>
        <strain evidence="2 3">12464</strain>
    </source>
</reference>
<dbReference type="AlphaFoldDB" id="A0A7W2QJF5"/>
<name>A0A7W2QJF5_PSEPU</name>
<gene>
    <name evidence="2" type="ORF">H4C47_14015</name>
</gene>
<accession>A0A7W2QJF5</accession>
<feature type="compositionally biased region" description="Low complexity" evidence="1">
    <location>
        <begin position="37"/>
        <end position="47"/>
    </location>
</feature>
<proteinExistence type="predicted"/>
<feature type="compositionally biased region" description="Polar residues" evidence="1">
    <location>
        <begin position="26"/>
        <end position="36"/>
    </location>
</feature>
<feature type="region of interest" description="Disordered" evidence="1">
    <location>
        <begin position="1"/>
        <end position="47"/>
    </location>
</feature>
<protein>
    <submittedName>
        <fullName evidence="2">Uncharacterized protein</fullName>
    </submittedName>
</protein>
<evidence type="ECO:0000313" key="2">
    <source>
        <dbReference type="EMBL" id="MBA6116848.1"/>
    </source>
</evidence>
<evidence type="ECO:0000313" key="3">
    <source>
        <dbReference type="Proteomes" id="UP000553948"/>
    </source>
</evidence>
<dbReference type="Proteomes" id="UP000553948">
    <property type="component" value="Unassembled WGS sequence"/>
</dbReference>